<feature type="transmembrane region" description="Helical" evidence="7">
    <location>
        <begin position="250"/>
        <end position="269"/>
    </location>
</feature>
<evidence type="ECO:0000256" key="7">
    <source>
        <dbReference type="SAM" id="Phobius"/>
    </source>
</evidence>
<evidence type="ECO:0000313" key="9">
    <source>
        <dbReference type="EMBL" id="KAK3174024.1"/>
    </source>
</evidence>
<dbReference type="GO" id="GO:0016020">
    <property type="term" value="C:membrane"/>
    <property type="evidence" value="ECO:0007669"/>
    <property type="project" value="UniProtKB-SubCell"/>
</dbReference>
<sequence length="360" mass="39947">MFDPSLLSPEYNGTKLLTFTAIFVPTQVVAVALRYLARYLVEGAWGLDDILIMTSLSLQMCMAGLSIGSVYDAEVGYHMPYLAKTNLPIVFIWGKYLVAISILYLGSVNIPKVAILALYLRLFPTKIIRLGVWIILGILVALTVSTVVTGLSSCRPFEANWNPQLPGAHCINKEAFFRYSSLPNILTDVAMLVLPLKVVWNLQTSTRLKFGLIATFTAGSFGLVTSIIRFTTFFQRNSFVDGTWSAVDLIIWTQVETGVYLISACLMTYRPLLERIGKGRFVGKLSRRSKISNGHYTSSKSTNNQTPNIPLKPRTEDDRYGFHRLGNDDWVDTGITVTTNISLSKVSKGADEDLESGEAF</sequence>
<protein>
    <recommendedName>
        <fullName evidence="8">Rhodopsin domain-containing protein</fullName>
    </recommendedName>
</protein>
<keyword evidence="10" id="KW-1185">Reference proteome</keyword>
<evidence type="ECO:0000256" key="2">
    <source>
        <dbReference type="ARBA" id="ARBA00022692"/>
    </source>
</evidence>
<comment type="similarity">
    <text evidence="5">Belongs to the SAT4 family.</text>
</comment>
<dbReference type="Proteomes" id="UP001276659">
    <property type="component" value="Unassembled WGS sequence"/>
</dbReference>
<feature type="transmembrane region" description="Helical" evidence="7">
    <location>
        <begin position="16"/>
        <end position="37"/>
    </location>
</feature>
<comment type="subcellular location">
    <subcellularLocation>
        <location evidence="1">Membrane</location>
        <topology evidence="1">Multi-pass membrane protein</topology>
    </subcellularLocation>
</comment>
<dbReference type="EMBL" id="JASNWA010000006">
    <property type="protein sequence ID" value="KAK3174024.1"/>
    <property type="molecule type" value="Genomic_DNA"/>
</dbReference>
<evidence type="ECO:0000313" key="10">
    <source>
        <dbReference type="Proteomes" id="UP001276659"/>
    </source>
</evidence>
<feature type="transmembrane region" description="Helical" evidence="7">
    <location>
        <begin position="212"/>
        <end position="230"/>
    </location>
</feature>
<comment type="caution">
    <text evidence="9">The sequence shown here is derived from an EMBL/GenBank/DDBJ whole genome shotgun (WGS) entry which is preliminary data.</text>
</comment>
<accession>A0AAD9Z9R3</accession>
<evidence type="ECO:0000256" key="6">
    <source>
        <dbReference type="SAM" id="MobiDB-lite"/>
    </source>
</evidence>
<reference evidence="9" key="1">
    <citation type="submission" date="2022-11" db="EMBL/GenBank/DDBJ databases">
        <title>Chromosomal genome sequence assembly and mating type (MAT) locus characterization of the leprose asexual lichenized fungus Lepraria neglecta (Nyl.) Erichsen.</title>
        <authorList>
            <person name="Allen J.L."/>
            <person name="Pfeffer B."/>
        </authorList>
    </citation>
    <scope>NUCLEOTIDE SEQUENCE</scope>
    <source>
        <strain evidence="9">Allen 5258</strain>
    </source>
</reference>
<dbReference type="PANTHER" id="PTHR33048:SF47">
    <property type="entry name" value="INTEGRAL MEMBRANE PROTEIN-RELATED"/>
    <property type="match status" value="1"/>
</dbReference>
<feature type="transmembrane region" description="Helical" evidence="7">
    <location>
        <begin position="49"/>
        <end position="71"/>
    </location>
</feature>
<feature type="region of interest" description="Disordered" evidence="6">
    <location>
        <begin position="292"/>
        <end position="314"/>
    </location>
</feature>
<evidence type="ECO:0000256" key="3">
    <source>
        <dbReference type="ARBA" id="ARBA00022989"/>
    </source>
</evidence>
<feature type="transmembrane region" description="Helical" evidence="7">
    <location>
        <begin position="130"/>
        <end position="151"/>
    </location>
</feature>
<gene>
    <name evidence="9" type="ORF">OEA41_001268</name>
</gene>
<organism evidence="9 10">
    <name type="scientific">Lepraria neglecta</name>
    <dbReference type="NCBI Taxonomy" id="209136"/>
    <lineage>
        <taxon>Eukaryota</taxon>
        <taxon>Fungi</taxon>
        <taxon>Dikarya</taxon>
        <taxon>Ascomycota</taxon>
        <taxon>Pezizomycotina</taxon>
        <taxon>Lecanoromycetes</taxon>
        <taxon>OSLEUM clade</taxon>
        <taxon>Lecanoromycetidae</taxon>
        <taxon>Lecanorales</taxon>
        <taxon>Lecanorineae</taxon>
        <taxon>Stereocaulaceae</taxon>
        <taxon>Lepraria</taxon>
    </lineage>
</organism>
<evidence type="ECO:0000256" key="4">
    <source>
        <dbReference type="ARBA" id="ARBA00023136"/>
    </source>
</evidence>
<feature type="compositionally biased region" description="Polar residues" evidence="6">
    <location>
        <begin position="292"/>
        <end position="308"/>
    </location>
</feature>
<dbReference type="Pfam" id="PF20684">
    <property type="entry name" value="Fung_rhodopsin"/>
    <property type="match status" value="1"/>
</dbReference>
<feature type="transmembrane region" description="Helical" evidence="7">
    <location>
        <begin position="91"/>
        <end position="118"/>
    </location>
</feature>
<name>A0AAD9Z9R3_9LECA</name>
<feature type="transmembrane region" description="Helical" evidence="7">
    <location>
        <begin position="182"/>
        <end position="200"/>
    </location>
</feature>
<dbReference type="InterPro" id="IPR049326">
    <property type="entry name" value="Rhodopsin_dom_fungi"/>
</dbReference>
<evidence type="ECO:0000259" key="8">
    <source>
        <dbReference type="Pfam" id="PF20684"/>
    </source>
</evidence>
<dbReference type="AlphaFoldDB" id="A0AAD9Z9R3"/>
<proteinExistence type="inferred from homology"/>
<dbReference type="InterPro" id="IPR052337">
    <property type="entry name" value="SAT4-like"/>
</dbReference>
<keyword evidence="2 7" id="KW-0812">Transmembrane</keyword>
<keyword evidence="3 7" id="KW-1133">Transmembrane helix</keyword>
<keyword evidence="4 7" id="KW-0472">Membrane</keyword>
<evidence type="ECO:0000256" key="1">
    <source>
        <dbReference type="ARBA" id="ARBA00004141"/>
    </source>
</evidence>
<feature type="domain" description="Rhodopsin" evidence="8">
    <location>
        <begin position="33"/>
        <end position="275"/>
    </location>
</feature>
<evidence type="ECO:0000256" key="5">
    <source>
        <dbReference type="ARBA" id="ARBA00038359"/>
    </source>
</evidence>
<dbReference type="PANTHER" id="PTHR33048">
    <property type="entry name" value="PTH11-LIKE INTEGRAL MEMBRANE PROTEIN (AFU_ORTHOLOGUE AFUA_5G11245)"/>
    <property type="match status" value="1"/>
</dbReference>